<keyword evidence="1" id="KW-0479">Metal-binding</keyword>
<evidence type="ECO:0000256" key="1">
    <source>
        <dbReference type="PIRSR" id="PIRSR605502-1"/>
    </source>
</evidence>
<comment type="caution">
    <text evidence="2">The sequence shown here is derived from an EMBL/GenBank/DDBJ whole genome shotgun (WGS) entry which is preliminary data.</text>
</comment>
<protein>
    <submittedName>
        <fullName evidence="2">Cysteine desulfurase</fullName>
    </submittedName>
</protein>
<proteinExistence type="predicted"/>
<feature type="binding site" evidence="1">
    <location>
        <position position="467"/>
    </location>
    <ligand>
        <name>Mg(2+)</name>
        <dbReference type="ChEBI" id="CHEBI:18420"/>
        <label>1</label>
    </ligand>
</feature>
<dbReference type="SUPFAM" id="SSF101478">
    <property type="entry name" value="ADP-ribosylglycohydrolase"/>
    <property type="match status" value="1"/>
</dbReference>
<dbReference type="eggNOG" id="COG1397">
    <property type="taxonomic scope" value="Bacteria"/>
</dbReference>
<dbReference type="eggNOG" id="COG1595">
    <property type="taxonomic scope" value="Bacteria"/>
</dbReference>
<dbReference type="Gene3D" id="1.10.4080.10">
    <property type="entry name" value="ADP-ribosylation/Crystallin J1"/>
    <property type="match status" value="1"/>
</dbReference>
<feature type="binding site" evidence="1">
    <location>
        <position position="286"/>
    </location>
    <ligand>
        <name>Mg(2+)</name>
        <dbReference type="ChEBI" id="CHEBI:18420"/>
        <label>1</label>
    </ligand>
</feature>
<comment type="cofactor">
    <cofactor evidence="1">
        <name>Mg(2+)</name>
        <dbReference type="ChEBI" id="CHEBI:18420"/>
    </cofactor>
    <text evidence="1">Binds 2 magnesium ions per subunit.</text>
</comment>
<dbReference type="Proteomes" id="UP000018842">
    <property type="component" value="Unassembled WGS sequence"/>
</dbReference>
<gene>
    <name evidence="2" type="ORF">JCM6294_1007</name>
</gene>
<keyword evidence="1" id="KW-0460">Magnesium</keyword>
<dbReference type="Pfam" id="PF03747">
    <property type="entry name" value="ADP_ribosyl_GH"/>
    <property type="match status" value="1"/>
</dbReference>
<dbReference type="InterPro" id="IPR050792">
    <property type="entry name" value="ADP-ribosylglycohydrolase"/>
</dbReference>
<accession>W4PG64</accession>
<feature type="binding site" evidence="1">
    <location>
        <position position="468"/>
    </location>
    <ligand>
        <name>Mg(2+)</name>
        <dbReference type="ChEBI" id="CHEBI:18420"/>
        <label>1</label>
    </ligand>
</feature>
<organism evidence="2 3">
    <name type="scientific">Bacteroides pyogenes DSM 20611 = JCM 6294</name>
    <dbReference type="NCBI Taxonomy" id="1121100"/>
    <lineage>
        <taxon>Bacteria</taxon>
        <taxon>Pseudomonadati</taxon>
        <taxon>Bacteroidota</taxon>
        <taxon>Bacteroidia</taxon>
        <taxon>Bacteroidales</taxon>
        <taxon>Bacteroidaceae</taxon>
        <taxon>Bacteroides</taxon>
    </lineage>
</organism>
<dbReference type="PANTHER" id="PTHR16222">
    <property type="entry name" value="ADP-RIBOSYLGLYCOHYDROLASE"/>
    <property type="match status" value="1"/>
</dbReference>
<evidence type="ECO:0000313" key="3">
    <source>
        <dbReference type="Proteomes" id="UP000018842"/>
    </source>
</evidence>
<name>W4PG64_9BACE</name>
<dbReference type="STRING" id="1121100.GCA_000428105_00595"/>
<dbReference type="PANTHER" id="PTHR16222:SF12">
    <property type="entry name" value="ADP-RIBOSYLGLYCOHYDROLASE-RELATED"/>
    <property type="match status" value="1"/>
</dbReference>
<evidence type="ECO:0000313" key="2">
    <source>
        <dbReference type="EMBL" id="GAE18149.1"/>
    </source>
</evidence>
<dbReference type="InterPro" id="IPR036705">
    <property type="entry name" value="Ribosyl_crysJ1_sf"/>
</dbReference>
<reference evidence="3" key="1">
    <citation type="journal article" date="2014" name="Genome">
        <title>Draft Genome Sequences of Three Strains of Bacteroides pyogenes Isolated from a Cat and Swine.</title>
        <authorList>
            <person name="Sakamoto M."/>
            <person name="Oshima K."/>
            <person name="Suda W."/>
            <person name="Kitamura K."/>
            <person name="Iida T."/>
            <person name="Hattori M."/>
            <person name="Ohkuma M."/>
        </authorList>
    </citation>
    <scope>NUCLEOTIDE SEQUENCE [LARGE SCALE GENOMIC DNA]</scope>
    <source>
        <strain evidence="3">JCM 6294</strain>
    </source>
</reference>
<feature type="binding site" evidence="1">
    <location>
        <position position="285"/>
    </location>
    <ligand>
        <name>Mg(2+)</name>
        <dbReference type="ChEBI" id="CHEBI:18420"/>
        <label>1</label>
    </ligand>
</feature>
<sequence length="540" mass="60907">MNKNRTEDPNIASERIDVLEKGEIFVFGSNLAGHHMGGSAKAAHKKFGAEWGVGVGLTGRSYAIPTMQGGVETIRPYVDQFINFAERNSDMKFLVTRIGCGIAGFKDEEIAPLFRKAVPVGNIYLPQKFYDILLEPYLKHCFYYGKNVPEDYGAHVGHMYEKNWVYFHFGNENGLYSETVCYIQHGLGDFHANDGVPISMKAILFNRFCHWGYGETPDTFRRWYESIDYTNTRIKVNEPRNVSMNCYNPLLISAVLGDIAGSIYEFSPNKSTDIVLQDSRMDYTDDTIMTVAVADWILNDKKLTKKGLVARMQAWGRKYPHPMGAYGNMFSEWLHSDNPKPYKSWGNGAAMRVAAVGFAFSTLEETLKVAKKSAEVTHNHPEGIKGAQATAAAIFLARTGHTKEEIRRYIAETFDYDLNRTCDDIRPTYSFDGSCQGTVPESIIAFLDSKDYEDALRLCISLGGDADTMGAITGAIAGAYYHQIPASLYEFGINKLPEDMKDIINKFDREHGRIVSYKWYNPEFPKEDLVRKVRSGEIFI</sequence>
<dbReference type="GO" id="GO:0046872">
    <property type="term" value="F:metal ion binding"/>
    <property type="evidence" value="ECO:0007669"/>
    <property type="project" value="UniProtKB-KW"/>
</dbReference>
<feature type="binding site" evidence="1">
    <location>
        <position position="465"/>
    </location>
    <ligand>
        <name>Mg(2+)</name>
        <dbReference type="ChEBI" id="CHEBI:18420"/>
        <label>1</label>
    </ligand>
</feature>
<feature type="binding site" evidence="1">
    <location>
        <position position="284"/>
    </location>
    <ligand>
        <name>Mg(2+)</name>
        <dbReference type="ChEBI" id="CHEBI:18420"/>
        <label>1</label>
    </ligand>
</feature>
<dbReference type="EMBL" id="BAIR01000005">
    <property type="protein sequence ID" value="GAE18149.1"/>
    <property type="molecule type" value="Genomic_DNA"/>
</dbReference>
<dbReference type="RefSeq" id="WP_428829114.1">
    <property type="nucleotide sequence ID" value="NZ_ATZH01000008.1"/>
</dbReference>
<dbReference type="InterPro" id="IPR005502">
    <property type="entry name" value="Ribosyl_crysJ1"/>
</dbReference>
<dbReference type="AlphaFoldDB" id="W4PG64"/>